<sequence length="586" mass="63967">MSSLAELPSRNIVASGSADAPGRTRKLPVLSSSVPSSSGPSTSDSMEVTPPSSAAITGGTRPVHGTPDSDRAGANTTTTSNGSPDTGNPSSHATHTQAIGAAAAAQQPKVVQTAFIHKLYNMLEDQSIQHLISWSNTNDSFVMSPTSEFSKVLAQYFKHTNISSFVRQLNMYGFHKVSDVFHTGSPDSALWEFKHGNGNFKRGDLVGLREIKRRASRHALIHRDSFPGHKAVPSQPGTPAEPVPDATEARLMNLEHLLYDMHNRLNRAEEGNAALNSRCQAMAESMSRCYHWTYSISRFLQGMVPDRESALYRDVSSMQAELEKHLDSVRALEHPPDMYLSVRHPHVPSVAIDPGPPLSPRQMPQDDSRRPSMVDRPNNNTMIRPPVPAHLSVSPRRYGSIGAANSPPNYSRPQIPTVVTPQPPVPHPLSSVSSPPGPNLARRHTSADIRQHGWPPPGVSPFPPGQAPPSQAPTAPWSPSPHRLQQASSDQQVRDVLAQYEMGAPRRFQDTSRHATPPLNPDQQPGPTDNGWGFGGPRYPRHESSLPATRRSSMASNVHSLLNPADTAERPDEEHAAEDRKRKRLE</sequence>
<evidence type="ECO:0000313" key="8">
    <source>
        <dbReference type="Proteomes" id="UP001610563"/>
    </source>
</evidence>
<protein>
    <submittedName>
        <fullName evidence="7">HSF-type DNA-binding-domain-containing protein</fullName>
    </submittedName>
</protein>
<dbReference type="PANTHER" id="PTHR10015">
    <property type="entry name" value="HEAT SHOCK TRANSCRIPTION FACTOR"/>
    <property type="match status" value="1"/>
</dbReference>
<dbReference type="PANTHER" id="PTHR10015:SF396">
    <property type="entry name" value="FLOCCULATION SUPPRESSION PROTEIN"/>
    <property type="match status" value="1"/>
</dbReference>
<gene>
    <name evidence="7" type="ORF">BJX66DRAFT_335996</name>
</gene>
<evidence type="ECO:0000256" key="4">
    <source>
        <dbReference type="RuleBase" id="RU004020"/>
    </source>
</evidence>
<evidence type="ECO:0000256" key="3">
    <source>
        <dbReference type="ARBA" id="ARBA00023242"/>
    </source>
</evidence>
<evidence type="ECO:0000256" key="1">
    <source>
        <dbReference type="ARBA" id="ARBA00004123"/>
    </source>
</evidence>
<evidence type="ECO:0000256" key="2">
    <source>
        <dbReference type="ARBA" id="ARBA00023125"/>
    </source>
</evidence>
<evidence type="ECO:0000256" key="5">
    <source>
        <dbReference type="SAM" id="MobiDB-lite"/>
    </source>
</evidence>
<evidence type="ECO:0000313" key="7">
    <source>
        <dbReference type="EMBL" id="KAL2796502.1"/>
    </source>
</evidence>
<comment type="similarity">
    <text evidence="4">Belongs to the HSF family.</text>
</comment>
<dbReference type="GO" id="GO:0003677">
    <property type="term" value="F:DNA binding"/>
    <property type="evidence" value="ECO:0007669"/>
    <property type="project" value="UniProtKB-KW"/>
</dbReference>
<dbReference type="PROSITE" id="PS00434">
    <property type="entry name" value="HSF_DOMAIN"/>
    <property type="match status" value="1"/>
</dbReference>
<keyword evidence="8" id="KW-1185">Reference proteome</keyword>
<dbReference type="InterPro" id="IPR036390">
    <property type="entry name" value="WH_DNA-bd_sf"/>
</dbReference>
<dbReference type="SMART" id="SM00415">
    <property type="entry name" value="HSF"/>
    <property type="match status" value="1"/>
</dbReference>
<feature type="compositionally biased region" description="Polar residues" evidence="5">
    <location>
        <begin position="546"/>
        <end position="560"/>
    </location>
</feature>
<feature type="compositionally biased region" description="Pro residues" evidence="5">
    <location>
        <begin position="454"/>
        <end position="479"/>
    </location>
</feature>
<dbReference type="Pfam" id="PF00447">
    <property type="entry name" value="HSF_DNA-bind"/>
    <property type="match status" value="1"/>
</dbReference>
<comment type="caution">
    <text evidence="7">The sequence shown here is derived from an EMBL/GenBank/DDBJ whole genome shotgun (WGS) entry which is preliminary data.</text>
</comment>
<comment type="subcellular location">
    <subcellularLocation>
        <location evidence="1">Nucleus</location>
    </subcellularLocation>
</comment>
<dbReference type="Gene3D" id="1.10.10.10">
    <property type="entry name" value="Winged helix-like DNA-binding domain superfamily/Winged helix DNA-binding domain"/>
    <property type="match status" value="1"/>
</dbReference>
<feature type="region of interest" description="Disordered" evidence="5">
    <location>
        <begin position="507"/>
        <end position="586"/>
    </location>
</feature>
<feature type="compositionally biased region" description="Polar residues" evidence="5">
    <location>
        <begin position="74"/>
        <end position="92"/>
    </location>
</feature>
<dbReference type="Proteomes" id="UP001610563">
    <property type="component" value="Unassembled WGS sequence"/>
</dbReference>
<keyword evidence="2 7" id="KW-0238">DNA-binding</keyword>
<reference evidence="7 8" key="1">
    <citation type="submission" date="2024-07" db="EMBL/GenBank/DDBJ databases">
        <title>Section-level genome sequencing and comparative genomics of Aspergillus sections Usti and Cavernicolus.</title>
        <authorList>
            <consortium name="Lawrence Berkeley National Laboratory"/>
            <person name="Nybo J.L."/>
            <person name="Vesth T.C."/>
            <person name="Theobald S."/>
            <person name="Frisvad J.C."/>
            <person name="Larsen T.O."/>
            <person name="Kjaerboelling I."/>
            <person name="Rothschild-Mancinelli K."/>
            <person name="Lyhne E.K."/>
            <person name="Kogle M.E."/>
            <person name="Barry K."/>
            <person name="Clum A."/>
            <person name="Na H."/>
            <person name="Ledsgaard L."/>
            <person name="Lin J."/>
            <person name="Lipzen A."/>
            <person name="Kuo A."/>
            <person name="Riley R."/>
            <person name="Mondo S."/>
            <person name="Labutti K."/>
            <person name="Haridas S."/>
            <person name="Pangalinan J."/>
            <person name="Salamov A.A."/>
            <person name="Simmons B.A."/>
            <person name="Magnuson J.K."/>
            <person name="Chen J."/>
            <person name="Drula E."/>
            <person name="Henrissat B."/>
            <person name="Wiebenga A."/>
            <person name="Lubbers R.J."/>
            <person name="Gomes A.C."/>
            <person name="Makela M.R."/>
            <person name="Stajich J."/>
            <person name="Grigoriev I.V."/>
            <person name="Mortensen U.H."/>
            <person name="De Vries R.P."/>
            <person name="Baker S.E."/>
            <person name="Andersen M.R."/>
        </authorList>
    </citation>
    <scope>NUCLEOTIDE SEQUENCE [LARGE SCALE GENOMIC DNA]</scope>
    <source>
        <strain evidence="7 8">CBS 209.92</strain>
    </source>
</reference>
<evidence type="ECO:0000259" key="6">
    <source>
        <dbReference type="PROSITE" id="PS00434"/>
    </source>
</evidence>
<dbReference type="InterPro" id="IPR036388">
    <property type="entry name" value="WH-like_DNA-bd_sf"/>
</dbReference>
<feature type="region of interest" description="Disordered" evidence="5">
    <location>
        <begin position="347"/>
        <end position="491"/>
    </location>
</feature>
<keyword evidence="3" id="KW-0539">Nucleus</keyword>
<feature type="compositionally biased region" description="Low complexity" evidence="5">
    <location>
        <begin position="31"/>
        <end position="45"/>
    </location>
</feature>
<feature type="domain" description="HSF-type DNA-binding" evidence="6">
    <location>
        <begin position="153"/>
        <end position="177"/>
    </location>
</feature>
<feature type="compositionally biased region" description="Basic and acidic residues" evidence="5">
    <location>
        <begin position="567"/>
        <end position="586"/>
    </location>
</feature>
<dbReference type="EMBL" id="JBFTWV010000026">
    <property type="protein sequence ID" value="KAL2796502.1"/>
    <property type="molecule type" value="Genomic_DNA"/>
</dbReference>
<name>A0ABR4GBV5_9EURO</name>
<feature type="region of interest" description="Disordered" evidence="5">
    <location>
        <begin position="1"/>
        <end position="101"/>
    </location>
</feature>
<dbReference type="InterPro" id="IPR000232">
    <property type="entry name" value="HSF_DNA-bd"/>
</dbReference>
<dbReference type="SUPFAM" id="SSF46785">
    <property type="entry name" value="Winged helix' DNA-binding domain"/>
    <property type="match status" value="1"/>
</dbReference>
<feature type="compositionally biased region" description="Basic and acidic residues" evidence="5">
    <location>
        <begin position="364"/>
        <end position="373"/>
    </location>
</feature>
<proteinExistence type="inferred from homology"/>
<dbReference type="PRINTS" id="PR00056">
    <property type="entry name" value="HSFDOMAIN"/>
</dbReference>
<accession>A0ABR4GBV5</accession>
<organism evidence="7 8">
    <name type="scientific">Aspergillus keveii</name>
    <dbReference type="NCBI Taxonomy" id="714993"/>
    <lineage>
        <taxon>Eukaryota</taxon>
        <taxon>Fungi</taxon>
        <taxon>Dikarya</taxon>
        <taxon>Ascomycota</taxon>
        <taxon>Pezizomycotina</taxon>
        <taxon>Eurotiomycetes</taxon>
        <taxon>Eurotiomycetidae</taxon>
        <taxon>Eurotiales</taxon>
        <taxon>Aspergillaceae</taxon>
        <taxon>Aspergillus</taxon>
        <taxon>Aspergillus subgen. Nidulantes</taxon>
    </lineage>
</organism>